<sequence length="90" mass="10208">MKKGRLIDPKHDLRSKGIDKNYLETYYPVVRIESVRLVLLLAMILGLECRHVDFVTALLNGVLSDVDIYMEQPEGYDDGSGRVCKLLKGL</sequence>
<evidence type="ECO:0000313" key="2">
    <source>
        <dbReference type="EMBL" id="OWZ17902.1"/>
    </source>
</evidence>
<dbReference type="InterPro" id="IPR013103">
    <property type="entry name" value="RVT_2"/>
</dbReference>
<evidence type="ECO:0000313" key="3">
    <source>
        <dbReference type="Proteomes" id="UP000198211"/>
    </source>
</evidence>
<proteinExistence type="predicted"/>
<keyword evidence="3" id="KW-1185">Reference proteome</keyword>
<organism evidence="2 3">
    <name type="scientific">Phytophthora megakarya</name>
    <dbReference type="NCBI Taxonomy" id="4795"/>
    <lineage>
        <taxon>Eukaryota</taxon>
        <taxon>Sar</taxon>
        <taxon>Stramenopiles</taxon>
        <taxon>Oomycota</taxon>
        <taxon>Peronosporomycetes</taxon>
        <taxon>Peronosporales</taxon>
        <taxon>Peronosporaceae</taxon>
        <taxon>Phytophthora</taxon>
    </lineage>
</organism>
<dbReference type="STRING" id="4795.A0A225WK18"/>
<dbReference type="EMBL" id="NBNE01000675">
    <property type="protein sequence ID" value="OWZ17902.1"/>
    <property type="molecule type" value="Genomic_DNA"/>
</dbReference>
<gene>
    <name evidence="2" type="ORF">PHMEG_0008094</name>
</gene>
<name>A0A225WK18_9STRA</name>
<accession>A0A225WK18</accession>
<dbReference type="OrthoDB" id="119018at2759"/>
<feature type="domain" description="Reverse transcriptase Ty1/copia-type" evidence="1">
    <location>
        <begin position="19"/>
        <end position="89"/>
    </location>
</feature>
<evidence type="ECO:0000259" key="1">
    <source>
        <dbReference type="Pfam" id="PF07727"/>
    </source>
</evidence>
<protein>
    <recommendedName>
        <fullName evidence="1">Reverse transcriptase Ty1/copia-type domain-containing protein</fullName>
    </recommendedName>
</protein>
<dbReference type="Pfam" id="PF07727">
    <property type="entry name" value="RVT_2"/>
    <property type="match status" value="1"/>
</dbReference>
<reference evidence="3" key="1">
    <citation type="submission" date="2017-03" db="EMBL/GenBank/DDBJ databases">
        <title>Phytopthora megakarya and P. palmivora, two closely related causual agents of cacao black pod achieved similar genome size and gene model numbers by different mechanisms.</title>
        <authorList>
            <person name="Ali S."/>
            <person name="Shao J."/>
            <person name="Larry D.J."/>
            <person name="Kronmiller B."/>
            <person name="Shen D."/>
            <person name="Strem M.D."/>
            <person name="Melnick R.L."/>
            <person name="Guiltinan M.J."/>
            <person name="Tyler B.M."/>
            <person name="Meinhardt L.W."/>
            <person name="Bailey B.A."/>
        </authorList>
    </citation>
    <scope>NUCLEOTIDE SEQUENCE [LARGE SCALE GENOMIC DNA]</scope>
    <source>
        <strain evidence="3">zdho120</strain>
    </source>
</reference>
<dbReference type="Proteomes" id="UP000198211">
    <property type="component" value="Unassembled WGS sequence"/>
</dbReference>
<dbReference type="AlphaFoldDB" id="A0A225WK18"/>
<comment type="caution">
    <text evidence="2">The sequence shown here is derived from an EMBL/GenBank/DDBJ whole genome shotgun (WGS) entry which is preliminary data.</text>
</comment>